<evidence type="ECO:0000256" key="13">
    <source>
        <dbReference type="ARBA" id="ARBA00037183"/>
    </source>
</evidence>
<keyword evidence="11 14" id="KW-0012">Acyltransferase</keyword>
<keyword evidence="18" id="KW-1185">Reference proteome</keyword>
<evidence type="ECO:0000256" key="9">
    <source>
        <dbReference type="ARBA" id="ARBA00023209"/>
    </source>
</evidence>
<evidence type="ECO:0000256" key="1">
    <source>
        <dbReference type="ARBA" id="ARBA00004417"/>
    </source>
</evidence>
<evidence type="ECO:0000256" key="11">
    <source>
        <dbReference type="ARBA" id="ARBA00023315"/>
    </source>
</evidence>
<evidence type="ECO:0000256" key="14">
    <source>
        <dbReference type="RuleBase" id="RU361267"/>
    </source>
</evidence>
<dbReference type="GO" id="GO:0003841">
    <property type="term" value="F:1-acylglycerol-3-phosphate O-acyltransferase activity"/>
    <property type="evidence" value="ECO:0007669"/>
    <property type="project" value="UniProtKB-EC"/>
</dbReference>
<keyword evidence="5" id="KW-0997">Cell inner membrane</keyword>
<keyword evidence="7 14" id="KW-0443">Lipid metabolism</keyword>
<dbReference type="Pfam" id="PF01553">
    <property type="entry name" value="Acyltransferase"/>
    <property type="match status" value="1"/>
</dbReference>
<evidence type="ECO:0000256" key="10">
    <source>
        <dbReference type="ARBA" id="ARBA00023264"/>
    </source>
</evidence>
<evidence type="ECO:0000256" key="5">
    <source>
        <dbReference type="ARBA" id="ARBA00022519"/>
    </source>
</evidence>
<dbReference type="SUPFAM" id="SSF69593">
    <property type="entry name" value="Glycerol-3-phosphate (1)-acyltransferase"/>
    <property type="match status" value="1"/>
</dbReference>
<comment type="similarity">
    <text evidence="2 14">Belongs to the 1-acyl-sn-glycerol-3-phosphate acyltransferase family.</text>
</comment>
<dbReference type="EC" id="2.3.1.51" evidence="14"/>
<accession>A0ABV2M3R7</accession>
<keyword evidence="10 14" id="KW-1208">Phospholipid metabolism</keyword>
<comment type="function">
    <text evidence="13">Converts lysophosphatidic acid (LPA) into phosphatidic acid by incorporating acyl moiety at the 2 position.</text>
</comment>
<dbReference type="NCBIfam" id="TIGR00530">
    <property type="entry name" value="AGP_acyltrn"/>
    <property type="match status" value="1"/>
</dbReference>
<evidence type="ECO:0000256" key="7">
    <source>
        <dbReference type="ARBA" id="ARBA00023098"/>
    </source>
</evidence>
<evidence type="ECO:0000256" key="2">
    <source>
        <dbReference type="ARBA" id="ARBA00008655"/>
    </source>
</evidence>
<dbReference type="PANTHER" id="PTHR10434:SF59">
    <property type="entry name" value="1-ACYL-SN-GLYCEROL-3-PHOSPHATE ACYLTRANSFERASE"/>
    <property type="match status" value="1"/>
</dbReference>
<dbReference type="InterPro" id="IPR002123">
    <property type="entry name" value="Plipid/glycerol_acylTrfase"/>
</dbReference>
<evidence type="ECO:0000313" key="17">
    <source>
        <dbReference type="EMBL" id="MET3751120.1"/>
    </source>
</evidence>
<evidence type="ECO:0000313" key="18">
    <source>
        <dbReference type="Proteomes" id="UP001549106"/>
    </source>
</evidence>
<reference evidence="17 18" key="1">
    <citation type="submission" date="2024-06" db="EMBL/GenBank/DDBJ databases">
        <title>Genomic Encyclopedia of Type Strains, Phase IV (KMG-IV): sequencing the most valuable type-strain genomes for metagenomic binning, comparative biology and taxonomic classification.</title>
        <authorList>
            <person name="Goeker M."/>
        </authorList>
    </citation>
    <scope>NUCLEOTIDE SEQUENCE [LARGE SCALE GENOMIC DNA]</scope>
    <source>
        <strain evidence="17 18">DSM 29492</strain>
    </source>
</reference>
<dbReference type="PANTHER" id="PTHR10434">
    <property type="entry name" value="1-ACYL-SN-GLYCEROL-3-PHOSPHATE ACYLTRANSFERASE"/>
    <property type="match status" value="1"/>
</dbReference>
<name>A0ABV2M3R7_9FIRM</name>
<feature type="domain" description="Phospholipid/glycerol acyltransferase" evidence="16">
    <location>
        <begin position="70"/>
        <end position="185"/>
    </location>
</feature>
<dbReference type="Proteomes" id="UP001549106">
    <property type="component" value="Unassembled WGS sequence"/>
</dbReference>
<sequence length="239" mass="27216">MKRIIMMVLRNLPFIPMAWFKLCWYASHVDNYTEGERYALLKMIDRRANKGGNITIDAHGVENIPEESGFIFYPNHQGMYDVLAIMAPCPVPFSVVAKKEVGEVPFLKQVFACMKAFLIDREDIRQSMQVIINVTREVKNGRNYLIFPEGTRSKQGNHPQEFKGGSFKAAIKAKCPIIPVALIDSYKSFDTGSAAPVTVQVHFLKPMEYEEYKDMKSTEIAAEVKRRIEETIKANGGWD</sequence>
<keyword evidence="8" id="KW-0472">Membrane</keyword>
<comment type="pathway">
    <text evidence="12">Phospholipid metabolism.</text>
</comment>
<evidence type="ECO:0000256" key="15">
    <source>
        <dbReference type="SAM" id="SignalP"/>
    </source>
</evidence>
<dbReference type="RefSeq" id="WP_147598902.1">
    <property type="nucleotide sequence ID" value="NZ_BAABXP010000005.1"/>
</dbReference>
<keyword evidence="4 14" id="KW-0444">Lipid biosynthesis</keyword>
<evidence type="ECO:0000256" key="4">
    <source>
        <dbReference type="ARBA" id="ARBA00022516"/>
    </source>
</evidence>
<protein>
    <recommendedName>
        <fullName evidence="14">1-acyl-sn-glycerol-3-phosphate acyltransferase</fullName>
        <ecNumber evidence="14">2.3.1.51</ecNumber>
    </recommendedName>
</protein>
<gene>
    <name evidence="17" type="ORF">ABID24_002376</name>
</gene>
<evidence type="ECO:0000256" key="3">
    <source>
        <dbReference type="ARBA" id="ARBA00022475"/>
    </source>
</evidence>
<comment type="caution">
    <text evidence="17">The sequence shown here is derived from an EMBL/GenBank/DDBJ whole genome shotgun (WGS) entry which is preliminary data.</text>
</comment>
<comment type="domain">
    <text evidence="14">The HXXXXD motif is essential for acyltransferase activity and may constitute the binding site for the phosphate moiety of the glycerol-3-phosphate.</text>
</comment>
<organism evidence="17 18">
    <name type="scientific">Blautia caecimuris</name>
    <dbReference type="NCBI Taxonomy" id="1796615"/>
    <lineage>
        <taxon>Bacteria</taxon>
        <taxon>Bacillati</taxon>
        <taxon>Bacillota</taxon>
        <taxon>Clostridia</taxon>
        <taxon>Lachnospirales</taxon>
        <taxon>Lachnospiraceae</taxon>
        <taxon>Blautia</taxon>
    </lineage>
</organism>
<keyword evidence="15" id="KW-0732">Signal</keyword>
<comment type="catalytic activity">
    <reaction evidence="14">
        <text>a 1-acyl-sn-glycero-3-phosphate + an acyl-CoA = a 1,2-diacyl-sn-glycero-3-phosphate + CoA</text>
        <dbReference type="Rhea" id="RHEA:19709"/>
        <dbReference type="ChEBI" id="CHEBI:57287"/>
        <dbReference type="ChEBI" id="CHEBI:57970"/>
        <dbReference type="ChEBI" id="CHEBI:58342"/>
        <dbReference type="ChEBI" id="CHEBI:58608"/>
        <dbReference type="EC" id="2.3.1.51"/>
    </reaction>
</comment>
<dbReference type="EMBL" id="JBEPMJ010000018">
    <property type="protein sequence ID" value="MET3751120.1"/>
    <property type="molecule type" value="Genomic_DNA"/>
</dbReference>
<comment type="subcellular location">
    <subcellularLocation>
        <location evidence="1">Cell inner membrane</location>
        <topology evidence="1">Peripheral membrane protein</topology>
    </subcellularLocation>
</comment>
<keyword evidence="9 14" id="KW-0594">Phospholipid biosynthesis</keyword>
<dbReference type="SMART" id="SM00563">
    <property type="entry name" value="PlsC"/>
    <property type="match status" value="1"/>
</dbReference>
<dbReference type="CDD" id="cd07989">
    <property type="entry name" value="LPLAT_AGPAT-like"/>
    <property type="match status" value="1"/>
</dbReference>
<dbReference type="InterPro" id="IPR004552">
    <property type="entry name" value="AGP_acyltrans"/>
</dbReference>
<evidence type="ECO:0000256" key="6">
    <source>
        <dbReference type="ARBA" id="ARBA00022679"/>
    </source>
</evidence>
<keyword evidence="3" id="KW-1003">Cell membrane</keyword>
<evidence type="ECO:0000256" key="8">
    <source>
        <dbReference type="ARBA" id="ARBA00023136"/>
    </source>
</evidence>
<feature type="chain" id="PRO_5046554057" description="1-acyl-sn-glycerol-3-phosphate acyltransferase" evidence="15">
    <location>
        <begin position="19"/>
        <end position="239"/>
    </location>
</feature>
<proteinExistence type="inferred from homology"/>
<feature type="signal peptide" evidence="15">
    <location>
        <begin position="1"/>
        <end position="18"/>
    </location>
</feature>
<evidence type="ECO:0000256" key="12">
    <source>
        <dbReference type="ARBA" id="ARBA00025707"/>
    </source>
</evidence>
<keyword evidence="6 14" id="KW-0808">Transferase</keyword>
<evidence type="ECO:0000259" key="16">
    <source>
        <dbReference type="SMART" id="SM00563"/>
    </source>
</evidence>